<sequence>MMNKPRKRMGDLLIESGLITNEQLQTALKEKKPPKIGETLMQLGYISEQRLIEVLEFQLGIPYVSLFKYPIDTKLLNIVSKETAERNKLIPLKKENDKLFVAMADPMNFYAIDDLRLSTGFQIEVVISTMEEIQKAINKYYGLVDNMDDLIGAELKSFKEKEEDNATDENSPVVKLVNQLILVGVQQKASDIHIDPHETEVIVRYRLMEY</sequence>
<dbReference type="STRING" id="1236976.JCM16418_3396"/>
<dbReference type="SUPFAM" id="SSF160246">
    <property type="entry name" value="EspE N-terminal domain-like"/>
    <property type="match status" value="1"/>
</dbReference>
<dbReference type="Gene3D" id="3.30.300.160">
    <property type="entry name" value="Type II secretion system, protein E, N-terminal domain"/>
    <property type="match status" value="1"/>
</dbReference>
<evidence type="ECO:0000313" key="3">
    <source>
        <dbReference type="Proteomes" id="UP000019364"/>
    </source>
</evidence>
<gene>
    <name evidence="2" type="ORF">JCM16418_3396</name>
</gene>
<name>W7YEC0_9BACL</name>
<dbReference type="AlphaFoldDB" id="W7YEC0"/>
<dbReference type="FunFam" id="3.30.300.160:FF:000002">
    <property type="entry name" value="Type II secretion system protein E"/>
    <property type="match status" value="1"/>
</dbReference>
<dbReference type="PANTHER" id="PTHR30258:SF1">
    <property type="entry name" value="PROTEIN TRANSPORT PROTEIN HOFB HOMOLOG"/>
    <property type="match status" value="1"/>
</dbReference>
<keyword evidence="3" id="KW-1185">Reference proteome</keyword>
<dbReference type="GO" id="GO:0005886">
    <property type="term" value="C:plasma membrane"/>
    <property type="evidence" value="ECO:0007669"/>
    <property type="project" value="TreeGrafter"/>
</dbReference>
<dbReference type="InterPro" id="IPR037257">
    <property type="entry name" value="T2SS_E_N_sf"/>
</dbReference>
<dbReference type="Proteomes" id="UP000019364">
    <property type="component" value="Unassembled WGS sequence"/>
</dbReference>
<dbReference type="Pfam" id="PF05157">
    <property type="entry name" value="MshEN"/>
    <property type="match status" value="1"/>
</dbReference>
<evidence type="ECO:0000313" key="2">
    <source>
        <dbReference type="EMBL" id="GAF09270.1"/>
    </source>
</evidence>
<dbReference type="PANTHER" id="PTHR30258">
    <property type="entry name" value="TYPE II SECRETION SYSTEM PROTEIN GSPE-RELATED"/>
    <property type="match status" value="1"/>
</dbReference>
<reference evidence="2 3" key="1">
    <citation type="journal article" date="2014" name="Genome Announc.">
        <title>Draft Genome Sequence of Paenibacillus pini JCM 16418T, Isolated from the Rhizosphere of Pine Tree.</title>
        <authorList>
            <person name="Yuki M."/>
            <person name="Oshima K."/>
            <person name="Suda W."/>
            <person name="Oshida Y."/>
            <person name="Kitamura K."/>
            <person name="Iida Y."/>
            <person name="Hattori M."/>
            <person name="Ohkuma M."/>
        </authorList>
    </citation>
    <scope>NUCLEOTIDE SEQUENCE [LARGE SCALE GENOMIC DNA]</scope>
    <source>
        <strain evidence="2 3">JCM 16418</strain>
    </source>
</reference>
<organism evidence="2 3">
    <name type="scientific">Paenibacillus pini JCM 16418</name>
    <dbReference type="NCBI Taxonomy" id="1236976"/>
    <lineage>
        <taxon>Bacteria</taxon>
        <taxon>Bacillati</taxon>
        <taxon>Bacillota</taxon>
        <taxon>Bacilli</taxon>
        <taxon>Bacillales</taxon>
        <taxon>Paenibacillaceae</taxon>
        <taxon>Paenibacillus</taxon>
    </lineage>
</organism>
<comment type="caution">
    <text evidence="2">The sequence shown here is derived from an EMBL/GenBank/DDBJ whole genome shotgun (WGS) entry which is preliminary data.</text>
</comment>
<feature type="domain" description="Type II secretion system protein GspE N-terminal" evidence="1">
    <location>
        <begin position="59"/>
        <end position="143"/>
    </location>
</feature>
<accession>W7YEC0</accession>
<dbReference type="EMBL" id="BAVZ01000010">
    <property type="protein sequence ID" value="GAF09270.1"/>
    <property type="molecule type" value="Genomic_DNA"/>
</dbReference>
<dbReference type="InterPro" id="IPR007831">
    <property type="entry name" value="T2SS_GspE_N"/>
</dbReference>
<evidence type="ECO:0000259" key="1">
    <source>
        <dbReference type="Pfam" id="PF05157"/>
    </source>
</evidence>
<proteinExistence type="predicted"/>
<dbReference type="GO" id="GO:0016887">
    <property type="term" value="F:ATP hydrolysis activity"/>
    <property type="evidence" value="ECO:0007669"/>
    <property type="project" value="TreeGrafter"/>
</dbReference>
<dbReference type="eggNOG" id="COG2804">
    <property type="taxonomic scope" value="Bacteria"/>
</dbReference>
<protein>
    <submittedName>
        <fullName evidence="2">ATPase PilB</fullName>
    </submittedName>
</protein>
<dbReference type="Gene3D" id="3.30.450.90">
    <property type="match status" value="1"/>
</dbReference>